<evidence type="ECO:0000313" key="2">
    <source>
        <dbReference type="EMBL" id="MFC2974818.1"/>
    </source>
</evidence>
<dbReference type="InterPro" id="IPR000792">
    <property type="entry name" value="Tscrpt_reg_LuxR_C"/>
</dbReference>
<reference evidence="3" key="1">
    <citation type="journal article" date="2019" name="Int. J. Syst. Evol. Microbiol.">
        <title>The Global Catalogue of Microorganisms (GCM) 10K type strain sequencing project: providing services to taxonomists for standard genome sequencing and annotation.</title>
        <authorList>
            <consortium name="The Broad Institute Genomics Platform"/>
            <consortium name="The Broad Institute Genome Sequencing Center for Infectious Disease"/>
            <person name="Wu L."/>
            <person name="Ma J."/>
        </authorList>
    </citation>
    <scope>NUCLEOTIDE SEQUENCE [LARGE SCALE GENOMIC DNA]</scope>
    <source>
        <strain evidence="3">KCTC 62195</strain>
    </source>
</reference>
<dbReference type="InterPro" id="IPR036388">
    <property type="entry name" value="WH-like_DNA-bd_sf"/>
</dbReference>
<proteinExistence type="predicted"/>
<dbReference type="Gene3D" id="1.10.10.10">
    <property type="entry name" value="Winged helix-like DNA-binding domain superfamily/Winged helix DNA-binding domain"/>
    <property type="match status" value="1"/>
</dbReference>
<protein>
    <submittedName>
        <fullName evidence="2">Helix-turn-helix transcriptional regulator</fullName>
    </submittedName>
</protein>
<dbReference type="InterPro" id="IPR016032">
    <property type="entry name" value="Sig_transdc_resp-reg_C-effctor"/>
</dbReference>
<dbReference type="RefSeq" id="WP_377817115.1">
    <property type="nucleotide sequence ID" value="NZ_JBHRSJ010000036.1"/>
</dbReference>
<dbReference type="SUPFAM" id="SSF46894">
    <property type="entry name" value="C-terminal effector domain of the bipartite response regulators"/>
    <property type="match status" value="1"/>
</dbReference>
<feature type="domain" description="HTH luxR-type" evidence="1">
    <location>
        <begin position="204"/>
        <end position="269"/>
    </location>
</feature>
<gene>
    <name evidence="2" type="ORF">ACFOJE_21740</name>
</gene>
<accession>A0ABV7B091</accession>
<dbReference type="SMART" id="SM00421">
    <property type="entry name" value="HTH_LUXR"/>
    <property type="match status" value="1"/>
</dbReference>
<dbReference type="Pfam" id="PF00196">
    <property type="entry name" value="GerE"/>
    <property type="match status" value="1"/>
</dbReference>
<dbReference type="EMBL" id="JBHRSJ010000036">
    <property type="protein sequence ID" value="MFC2974818.1"/>
    <property type="molecule type" value="Genomic_DNA"/>
</dbReference>
<comment type="caution">
    <text evidence="2">The sequence shown here is derived from an EMBL/GenBank/DDBJ whole genome shotgun (WGS) entry which is preliminary data.</text>
</comment>
<evidence type="ECO:0000313" key="3">
    <source>
        <dbReference type="Proteomes" id="UP001595457"/>
    </source>
</evidence>
<sequence length="275" mass="31211">MQYWPLRSSGSEYRLNAGQAAALLSRVGENRSRLLASDLLQLVCAQVPLAQCTIFAYPQQRNPHIVSFADRARMAQLPNISANYAERFYSLDGNQQAMAGRPPASGAERIMVQRQSTDDIAHQDYRRICYEQPQISERVALLGHCEGGRWLSVNFYRGREHGRFSSGEIEFIETLAPFVMQVVRLHYRAYVEANEMPTLLGERVVRLHPELTRRDRELLRLLFDGCDVAAIASRMGIQCSSAATYIKRLYRKLGISGQRELLALASQAQWPVMPH</sequence>
<organism evidence="2 3">
    <name type="scientific">Azotobacter bryophylli</name>
    <dbReference type="NCBI Taxonomy" id="1986537"/>
    <lineage>
        <taxon>Bacteria</taxon>
        <taxon>Pseudomonadati</taxon>
        <taxon>Pseudomonadota</taxon>
        <taxon>Gammaproteobacteria</taxon>
        <taxon>Pseudomonadales</taxon>
        <taxon>Pseudomonadaceae</taxon>
        <taxon>Azotobacter</taxon>
    </lineage>
</organism>
<dbReference type="Proteomes" id="UP001595457">
    <property type="component" value="Unassembled WGS sequence"/>
</dbReference>
<evidence type="ECO:0000259" key="1">
    <source>
        <dbReference type="PROSITE" id="PS50043"/>
    </source>
</evidence>
<dbReference type="PROSITE" id="PS50043">
    <property type="entry name" value="HTH_LUXR_2"/>
    <property type="match status" value="1"/>
</dbReference>
<name>A0ABV7B091_9GAMM</name>
<keyword evidence="3" id="KW-1185">Reference proteome</keyword>